<keyword evidence="4" id="KW-1185">Reference proteome</keyword>
<feature type="compositionally biased region" description="Basic and acidic residues" evidence="1">
    <location>
        <begin position="142"/>
        <end position="158"/>
    </location>
</feature>
<evidence type="ECO:0000313" key="4">
    <source>
        <dbReference type="Proteomes" id="UP001063166"/>
    </source>
</evidence>
<feature type="region of interest" description="Disordered" evidence="1">
    <location>
        <begin position="1"/>
        <end position="23"/>
    </location>
</feature>
<dbReference type="Proteomes" id="UP001063166">
    <property type="component" value="Unassembled WGS sequence"/>
</dbReference>
<feature type="compositionally biased region" description="Basic and acidic residues" evidence="1">
    <location>
        <begin position="10"/>
        <end position="23"/>
    </location>
</feature>
<dbReference type="OrthoDB" id="3008623at2759"/>
<organism evidence="3 4">
    <name type="scientific">Lyophyllum shimeji</name>
    <name type="common">Hon-shimeji</name>
    <name type="synonym">Tricholoma shimeji</name>
    <dbReference type="NCBI Taxonomy" id="47721"/>
    <lineage>
        <taxon>Eukaryota</taxon>
        <taxon>Fungi</taxon>
        <taxon>Dikarya</taxon>
        <taxon>Basidiomycota</taxon>
        <taxon>Agaricomycotina</taxon>
        <taxon>Agaricomycetes</taxon>
        <taxon>Agaricomycetidae</taxon>
        <taxon>Agaricales</taxon>
        <taxon>Tricholomatineae</taxon>
        <taxon>Lyophyllaceae</taxon>
        <taxon>Lyophyllum</taxon>
    </lineage>
</organism>
<gene>
    <name evidence="2" type="ORF">LshimejAT787_1003610</name>
    <name evidence="3" type="ORF">LshimejAT787_1104260</name>
</gene>
<accession>A0A9P3PVG6</accession>
<dbReference type="EMBL" id="BRPK01000010">
    <property type="protein sequence ID" value="GLB41761.1"/>
    <property type="molecule type" value="Genomic_DNA"/>
</dbReference>
<dbReference type="EMBL" id="BRPK01000011">
    <property type="protein sequence ID" value="GLB42411.1"/>
    <property type="molecule type" value="Genomic_DNA"/>
</dbReference>
<evidence type="ECO:0000256" key="1">
    <source>
        <dbReference type="SAM" id="MobiDB-lite"/>
    </source>
</evidence>
<evidence type="ECO:0000313" key="3">
    <source>
        <dbReference type="EMBL" id="GLB42411.1"/>
    </source>
</evidence>
<feature type="compositionally biased region" description="Basic and acidic residues" evidence="1">
    <location>
        <begin position="114"/>
        <end position="132"/>
    </location>
</feature>
<name>A0A9P3PVG6_LYOSH</name>
<proteinExistence type="predicted"/>
<feature type="compositionally biased region" description="Basic and acidic residues" evidence="1">
    <location>
        <begin position="96"/>
        <end position="107"/>
    </location>
</feature>
<reference evidence="3" key="1">
    <citation type="submission" date="2022-07" db="EMBL/GenBank/DDBJ databases">
        <title>The genome of Lyophyllum shimeji provides insight into the initial evolution of ectomycorrhizal fungal genome.</title>
        <authorList>
            <person name="Kobayashi Y."/>
            <person name="Shibata T."/>
            <person name="Hirakawa H."/>
            <person name="Shigenobu S."/>
            <person name="Nishiyama T."/>
            <person name="Yamada A."/>
            <person name="Hasebe M."/>
            <person name="Kawaguchi M."/>
        </authorList>
    </citation>
    <scope>NUCLEOTIDE SEQUENCE</scope>
    <source>
        <strain evidence="3">AT787</strain>
    </source>
</reference>
<dbReference type="AlphaFoldDB" id="A0A9P3PVG6"/>
<comment type="caution">
    <text evidence="3">The sequence shown here is derived from an EMBL/GenBank/DDBJ whole genome shotgun (WGS) entry which is preliminary data.</text>
</comment>
<evidence type="ECO:0000313" key="2">
    <source>
        <dbReference type="EMBL" id="GLB41761.1"/>
    </source>
</evidence>
<feature type="region of interest" description="Disordered" evidence="1">
    <location>
        <begin position="96"/>
        <end position="179"/>
    </location>
</feature>
<protein>
    <submittedName>
        <fullName evidence="3">Uncharacterized protein</fullName>
    </submittedName>
</protein>
<sequence>MQPSRGSKYRNKEARQNARTRLEKWRRQTFAETYTPSPFTSQILLPNSTLTSLASNASITTVDDLTRLRPPWAFASIHGQEVLDLLQQVDQYDQQQRLEKQTKDRAEKKRRTEARRAEKKREAQRQREEQRAQKLAQQQEAAARHAAEREARQREHTTRIQLQEIQSRHAKMQKEAAKELRRVQQGDAYTTHLLASSSAWNARIAQEISSLASPIASLASPIPPLPRTATEPTPPFPTPHYQPYAISSPTPSRLSQPTFIPPTPTYYQTHTPTPYHPPIPPSTYYQLDTPTIQSLRHFSMPYPTPNTPTPKETSRVADNHISPSLMHETFFAYEPPHFF</sequence>